<evidence type="ECO:0000313" key="3">
    <source>
        <dbReference type="Proteomes" id="UP001291309"/>
    </source>
</evidence>
<organism evidence="2 3">
    <name type="scientific">Hyalangium rubrum</name>
    <dbReference type="NCBI Taxonomy" id="3103134"/>
    <lineage>
        <taxon>Bacteria</taxon>
        <taxon>Pseudomonadati</taxon>
        <taxon>Myxococcota</taxon>
        <taxon>Myxococcia</taxon>
        <taxon>Myxococcales</taxon>
        <taxon>Cystobacterineae</taxon>
        <taxon>Archangiaceae</taxon>
        <taxon>Hyalangium</taxon>
    </lineage>
</organism>
<name>A0ABU5GUX0_9BACT</name>
<comment type="caution">
    <text evidence="2">The sequence shown here is derived from an EMBL/GenBank/DDBJ whole genome shotgun (WGS) entry which is preliminary data.</text>
</comment>
<gene>
    <name evidence="2" type="ORF">SYV04_00520</name>
</gene>
<dbReference type="RefSeq" id="WP_321543564.1">
    <property type="nucleotide sequence ID" value="NZ_JAXIVS010000001.1"/>
</dbReference>
<protein>
    <submittedName>
        <fullName evidence="2">Uncharacterized protein</fullName>
    </submittedName>
</protein>
<feature type="region of interest" description="Disordered" evidence="1">
    <location>
        <begin position="114"/>
        <end position="139"/>
    </location>
</feature>
<keyword evidence="3" id="KW-1185">Reference proteome</keyword>
<sequence>MLNRAATFRRYTATLLVVLWGLPLLVALGHSEEHAHRYCQEHQTFEDMARSGGATVSLAAEATSRLMAMPASTQGADRMAHESCPLLTTSPRDEALTLEMHVVVSACLAVSRPATAPPRPLSSIPILATAPKSSPPARA</sequence>
<accession>A0ABU5GUX0</accession>
<dbReference type="Proteomes" id="UP001291309">
    <property type="component" value="Unassembled WGS sequence"/>
</dbReference>
<evidence type="ECO:0000256" key="1">
    <source>
        <dbReference type="SAM" id="MobiDB-lite"/>
    </source>
</evidence>
<evidence type="ECO:0000313" key="2">
    <source>
        <dbReference type="EMBL" id="MDY7224836.1"/>
    </source>
</evidence>
<reference evidence="2 3" key="1">
    <citation type="submission" date="2023-12" db="EMBL/GenBank/DDBJ databases">
        <title>the genome sequence of Hyalangium sp. s54d21.</title>
        <authorList>
            <person name="Zhang X."/>
        </authorList>
    </citation>
    <scope>NUCLEOTIDE SEQUENCE [LARGE SCALE GENOMIC DNA]</scope>
    <source>
        <strain evidence="3">s54d21</strain>
    </source>
</reference>
<dbReference type="EMBL" id="JAXIVS010000001">
    <property type="protein sequence ID" value="MDY7224836.1"/>
    <property type="molecule type" value="Genomic_DNA"/>
</dbReference>
<proteinExistence type="predicted"/>